<dbReference type="InterPro" id="IPR015422">
    <property type="entry name" value="PyrdxlP-dep_Trfase_small"/>
</dbReference>
<dbReference type="PANTHER" id="PTHR43092">
    <property type="entry name" value="L-CYSTEINE DESULFHYDRASE"/>
    <property type="match status" value="1"/>
</dbReference>
<dbReference type="STRING" id="1263082.A0A068SCN3"/>
<dbReference type="Proteomes" id="UP000027586">
    <property type="component" value="Unassembled WGS sequence"/>
</dbReference>
<reference evidence="3" key="1">
    <citation type="submission" date="2013-08" db="EMBL/GenBank/DDBJ databases">
        <title>Gene expansion shapes genome architecture in the human pathogen Lichtheimia corymbifera: an evolutionary genomics analysis in the ancient terrestrial Mucorales (Mucoromycotina).</title>
        <authorList>
            <person name="Schwartze V.U."/>
            <person name="Winter S."/>
            <person name="Shelest E."/>
            <person name="Marcet-Houben M."/>
            <person name="Horn F."/>
            <person name="Wehner S."/>
            <person name="Hoffmann K."/>
            <person name="Riege K."/>
            <person name="Sammeth M."/>
            <person name="Nowrousian M."/>
            <person name="Valiante V."/>
            <person name="Linde J."/>
            <person name="Jacobsen I.D."/>
            <person name="Marz M."/>
            <person name="Brakhage A.A."/>
            <person name="Gabaldon T."/>
            <person name="Bocker S."/>
            <person name="Voigt K."/>
        </authorList>
    </citation>
    <scope>NUCLEOTIDE SEQUENCE [LARGE SCALE GENOMIC DNA]</scope>
    <source>
        <strain evidence="3">FSU 9682</strain>
    </source>
</reference>
<keyword evidence="1" id="KW-0663">Pyridoxal phosphate</keyword>
<dbReference type="EMBL" id="CBTN010000075">
    <property type="protein sequence ID" value="CDH59760.1"/>
    <property type="molecule type" value="Genomic_DNA"/>
</dbReference>
<dbReference type="PANTHER" id="PTHR43092:SF2">
    <property type="entry name" value="HERCYNYLCYSTEINE SULFOXIDE LYASE"/>
    <property type="match status" value="1"/>
</dbReference>
<dbReference type="GO" id="GO:0008483">
    <property type="term" value="F:transaminase activity"/>
    <property type="evidence" value="ECO:0007669"/>
    <property type="project" value="UniProtKB-KW"/>
</dbReference>
<keyword evidence="3" id="KW-0032">Aminotransferase</keyword>
<dbReference type="VEuPathDB" id="FungiDB:LCOR_10565.1"/>
<name>A0A068SCN3_9FUNG</name>
<dbReference type="InterPro" id="IPR000192">
    <property type="entry name" value="Aminotrans_V_dom"/>
</dbReference>
<dbReference type="OrthoDB" id="5978656at2759"/>
<proteinExistence type="predicted"/>
<organism evidence="3 4">
    <name type="scientific">Lichtheimia corymbifera JMRC:FSU:9682</name>
    <dbReference type="NCBI Taxonomy" id="1263082"/>
    <lineage>
        <taxon>Eukaryota</taxon>
        <taxon>Fungi</taxon>
        <taxon>Fungi incertae sedis</taxon>
        <taxon>Mucoromycota</taxon>
        <taxon>Mucoromycotina</taxon>
        <taxon>Mucoromycetes</taxon>
        <taxon>Mucorales</taxon>
        <taxon>Lichtheimiaceae</taxon>
        <taxon>Lichtheimia</taxon>
    </lineage>
</organism>
<evidence type="ECO:0000313" key="3">
    <source>
        <dbReference type="EMBL" id="CDH59760.1"/>
    </source>
</evidence>
<evidence type="ECO:0000256" key="1">
    <source>
        <dbReference type="ARBA" id="ARBA00022898"/>
    </source>
</evidence>
<dbReference type="Gene3D" id="3.90.1150.10">
    <property type="entry name" value="Aspartate Aminotransferase, domain 1"/>
    <property type="match status" value="1"/>
</dbReference>
<gene>
    <name evidence="3" type="ORF">LCOR_10565.1</name>
</gene>
<keyword evidence="4" id="KW-1185">Reference proteome</keyword>
<dbReference type="AlphaFoldDB" id="A0A068SCN3"/>
<accession>A0A068SCN3</accession>
<protein>
    <submittedName>
        <fullName evidence="3">Aminotransferase family protein</fullName>
    </submittedName>
</protein>
<keyword evidence="3" id="KW-0808">Transferase</keyword>
<dbReference type="InterPro" id="IPR015424">
    <property type="entry name" value="PyrdxlP-dep_Trfase"/>
</dbReference>
<dbReference type="SUPFAM" id="SSF53383">
    <property type="entry name" value="PLP-dependent transferases"/>
    <property type="match status" value="1"/>
</dbReference>
<sequence length="426" mass="48317">MSKHPTFGRALRSEFLLDEDFVPLNHGSFGTCPRSIHPLRSEWQRKSELNPDHFFRHFVHLQLAKTRERLARFVHCDADELAILINATAGINAVVRSLKFKPGDKILCASTLYNAIERTMAFIQDSQNVQLVKVDLVYPLSDRQVVDAFKDTIERERAKDPNVPIRMAVFDAISSVPGVRCPFEALIKLCKEYEILSLVDGAHAIGQIPLDLHESDPDFFITNCHKWLHVPRGAALLYTPRRNHSLIHPGIINYAYKDYSQCDDDAEVTAAYQLEFGWPGTMDFSSFLCIDAALDFRESLGGEEAIQSYCNDLARRGGELVASKWGTEILENEDKTLTVAMANVRLPFSNKGNLPDRQISKAFLEKFNDEHHTLGQPFKHNGHWYMRLSAQVYNDESDFEHMAQAGLKVCQDLDATTSYQGQWTIG</sequence>
<comment type="caution">
    <text evidence="3">The sequence shown here is derived from an EMBL/GenBank/DDBJ whole genome shotgun (WGS) entry which is preliminary data.</text>
</comment>
<dbReference type="Gene3D" id="3.40.640.10">
    <property type="entry name" value="Type I PLP-dependent aspartate aminotransferase-like (Major domain)"/>
    <property type="match status" value="1"/>
</dbReference>
<evidence type="ECO:0000313" key="4">
    <source>
        <dbReference type="Proteomes" id="UP000027586"/>
    </source>
</evidence>
<evidence type="ECO:0000259" key="2">
    <source>
        <dbReference type="Pfam" id="PF00266"/>
    </source>
</evidence>
<dbReference type="Pfam" id="PF00266">
    <property type="entry name" value="Aminotran_5"/>
    <property type="match status" value="1"/>
</dbReference>
<feature type="domain" description="Aminotransferase class V" evidence="2">
    <location>
        <begin position="60"/>
        <end position="332"/>
    </location>
</feature>
<dbReference type="InterPro" id="IPR015421">
    <property type="entry name" value="PyrdxlP-dep_Trfase_major"/>
</dbReference>